<organism evidence="1 2">
    <name type="scientific">Massilia violaceinigra</name>
    <dbReference type="NCBI Taxonomy" id="2045208"/>
    <lineage>
        <taxon>Bacteria</taxon>
        <taxon>Pseudomonadati</taxon>
        <taxon>Pseudomonadota</taxon>
        <taxon>Betaproteobacteria</taxon>
        <taxon>Burkholderiales</taxon>
        <taxon>Oxalobacteraceae</taxon>
        <taxon>Telluria group</taxon>
        <taxon>Massilia</taxon>
    </lineage>
</organism>
<evidence type="ECO:0008006" key="3">
    <source>
        <dbReference type="Google" id="ProtNLM"/>
    </source>
</evidence>
<name>A0ABY4A9L7_9BURK</name>
<accession>A0ABY4A9L7</accession>
<dbReference type="Proteomes" id="UP000831532">
    <property type="component" value="Chromosome"/>
</dbReference>
<evidence type="ECO:0000313" key="2">
    <source>
        <dbReference type="Proteomes" id="UP000831532"/>
    </source>
</evidence>
<protein>
    <recommendedName>
        <fullName evidence="3">Alpha/beta hydrolase</fullName>
    </recommendedName>
</protein>
<gene>
    <name evidence="1" type="ORF">INH39_28395</name>
</gene>
<keyword evidence="2" id="KW-1185">Reference proteome</keyword>
<reference evidence="1 2" key="1">
    <citation type="submission" date="2020-10" db="EMBL/GenBank/DDBJ databases">
        <title>Genome analysis of Massilia species.</title>
        <authorList>
            <person name="Jung D.-H."/>
        </authorList>
    </citation>
    <scope>NUCLEOTIDE SEQUENCE [LARGE SCALE GENOMIC DNA]</scope>
    <source>
        <strain evidence="2">sipir</strain>
    </source>
</reference>
<dbReference type="RefSeq" id="WP_243490517.1">
    <property type="nucleotide sequence ID" value="NZ_CP063361.1"/>
</dbReference>
<sequence>MLSGLAAFDGAALVIFGADDPAAQQLPALAARYELRCKCVTIAGAGRTFASRAWRDEVAEVSANWIASW</sequence>
<dbReference type="EMBL" id="CP063361">
    <property type="protein sequence ID" value="UOD29288.1"/>
    <property type="molecule type" value="Genomic_DNA"/>
</dbReference>
<proteinExistence type="predicted"/>
<evidence type="ECO:0000313" key="1">
    <source>
        <dbReference type="EMBL" id="UOD29288.1"/>
    </source>
</evidence>